<proteinExistence type="predicted"/>
<protein>
    <submittedName>
        <fullName evidence="2">Uncharacterized protein</fullName>
    </submittedName>
</protein>
<sequence length="142" mass="14904">MIDVRIPAVVPGALEATAQACQNLRKENDPNPSLSLVVPLLTESQMALEALLVGDARAAEKSPVPGRPSALDLVPVLPSAANLRNAPDPLDVPAPDPQNIPDLPNAPCHLGDPDLSNGPHPPSAHDPRNVLRLEIDLEEGGR</sequence>
<dbReference type="AlphaFoldDB" id="A0A7S2FAR1"/>
<evidence type="ECO:0000313" key="2">
    <source>
        <dbReference type="EMBL" id="CAD9381876.1"/>
    </source>
</evidence>
<evidence type="ECO:0000256" key="1">
    <source>
        <dbReference type="SAM" id="MobiDB-lite"/>
    </source>
</evidence>
<name>A0A7S2FAR1_9STRA</name>
<dbReference type="EMBL" id="HBGS01008518">
    <property type="protein sequence ID" value="CAD9381876.1"/>
    <property type="molecule type" value="Transcribed_RNA"/>
</dbReference>
<accession>A0A7S2FAR1</accession>
<reference evidence="2" key="1">
    <citation type="submission" date="2021-01" db="EMBL/GenBank/DDBJ databases">
        <authorList>
            <person name="Corre E."/>
            <person name="Pelletier E."/>
            <person name="Niang G."/>
            <person name="Scheremetjew M."/>
            <person name="Finn R."/>
            <person name="Kale V."/>
            <person name="Holt S."/>
            <person name="Cochrane G."/>
            <person name="Meng A."/>
            <person name="Brown T."/>
            <person name="Cohen L."/>
        </authorList>
    </citation>
    <scope>NUCLEOTIDE SEQUENCE</scope>
    <source>
        <strain evidence="2">CCMP1381</strain>
    </source>
</reference>
<organism evidence="2">
    <name type="scientific">Octactis speculum</name>
    <dbReference type="NCBI Taxonomy" id="3111310"/>
    <lineage>
        <taxon>Eukaryota</taxon>
        <taxon>Sar</taxon>
        <taxon>Stramenopiles</taxon>
        <taxon>Ochrophyta</taxon>
        <taxon>Dictyochophyceae</taxon>
        <taxon>Dictyochales</taxon>
        <taxon>Dictyochaceae</taxon>
        <taxon>Octactis</taxon>
    </lineage>
</organism>
<feature type="region of interest" description="Disordered" evidence="1">
    <location>
        <begin position="82"/>
        <end position="130"/>
    </location>
</feature>
<gene>
    <name evidence="2" type="ORF">DSPE1174_LOCUS4474</name>
</gene>